<feature type="compositionally biased region" description="Basic residues" evidence="1">
    <location>
        <begin position="10"/>
        <end position="23"/>
    </location>
</feature>
<feature type="compositionally biased region" description="Polar residues" evidence="1">
    <location>
        <begin position="78"/>
        <end position="96"/>
    </location>
</feature>
<gene>
    <name evidence="2" type="ORF">HCDG_07685</name>
</gene>
<name>C6HNA3_AJECH</name>
<protein>
    <submittedName>
        <fullName evidence="2">Uncharacterized protein</fullName>
    </submittedName>
</protein>
<evidence type="ECO:0000256" key="1">
    <source>
        <dbReference type="SAM" id="MobiDB-lite"/>
    </source>
</evidence>
<dbReference type="AlphaFoldDB" id="C6HNA3"/>
<reference evidence="3" key="1">
    <citation type="submission" date="2009-05" db="EMBL/GenBank/DDBJ databases">
        <title>The genome sequence of Ajellomyces capsulatus strain H143.</title>
        <authorList>
            <person name="Champion M."/>
            <person name="Cuomo C.A."/>
            <person name="Ma L.-J."/>
            <person name="Henn M.R."/>
            <person name="Sil A."/>
            <person name="Goldman B."/>
            <person name="Young S.K."/>
            <person name="Kodira C.D."/>
            <person name="Zeng Q."/>
            <person name="Koehrsen M."/>
            <person name="Alvarado L."/>
            <person name="Berlin A.M."/>
            <person name="Borenstein D."/>
            <person name="Chen Z."/>
            <person name="Engels R."/>
            <person name="Freedman E."/>
            <person name="Gellesch M."/>
            <person name="Goldberg J."/>
            <person name="Griggs A."/>
            <person name="Gujja S."/>
            <person name="Heiman D.I."/>
            <person name="Hepburn T.A."/>
            <person name="Howarth C."/>
            <person name="Jen D."/>
            <person name="Larson L."/>
            <person name="Lewis B."/>
            <person name="Mehta T."/>
            <person name="Park D."/>
            <person name="Pearson M."/>
            <person name="Roberts A."/>
            <person name="Saif S."/>
            <person name="Shea T.D."/>
            <person name="Shenoy N."/>
            <person name="Sisk P."/>
            <person name="Stolte C."/>
            <person name="Sykes S."/>
            <person name="Walk T."/>
            <person name="White J."/>
            <person name="Yandava C."/>
            <person name="Klein B."/>
            <person name="McEwen J.G."/>
            <person name="Puccia R."/>
            <person name="Goldman G.H."/>
            <person name="Felipe M.S."/>
            <person name="Nino-Vega G."/>
            <person name="San-Blas G."/>
            <person name="Taylor J.W."/>
            <person name="Mendoza L."/>
            <person name="Galagan J.E."/>
            <person name="Nusbaum C."/>
            <person name="Birren B.W."/>
        </authorList>
    </citation>
    <scope>NUCLEOTIDE SEQUENCE [LARGE SCALE GENOMIC DNA]</scope>
    <source>
        <strain evidence="3">H143</strain>
    </source>
</reference>
<dbReference type="EMBL" id="GG692432">
    <property type="protein sequence ID" value="EER37949.1"/>
    <property type="molecule type" value="Genomic_DNA"/>
</dbReference>
<dbReference type="OMA" id="VVITMIQ"/>
<evidence type="ECO:0000313" key="2">
    <source>
        <dbReference type="EMBL" id="EER37949.1"/>
    </source>
</evidence>
<dbReference type="HOGENOM" id="CLU_2049040_0_0_1"/>
<proteinExistence type="predicted"/>
<dbReference type="VEuPathDB" id="FungiDB:HCDG_07685"/>
<accession>C6HNA3</accession>
<dbReference type="Proteomes" id="UP000002624">
    <property type="component" value="Unassembled WGS sequence"/>
</dbReference>
<evidence type="ECO:0000313" key="3">
    <source>
        <dbReference type="Proteomes" id="UP000002624"/>
    </source>
</evidence>
<sequence>MQMRNSIHQKERKKQKQQKKQKQKAIVVITMIQTKRRPTQLSSPPIPKTPPRRPPPPPPPTPKTPLSKIPLGIDGNWFATTSPHCHTRPSSGGSVQPLTKLLDSLYRRRGRALDGAKVCA</sequence>
<feature type="region of interest" description="Disordered" evidence="1">
    <location>
        <begin position="1"/>
        <end position="96"/>
    </location>
</feature>
<feature type="compositionally biased region" description="Pro residues" evidence="1">
    <location>
        <begin position="44"/>
        <end position="63"/>
    </location>
</feature>
<organism evidence="2 3">
    <name type="scientific">Ajellomyces capsulatus (strain H143)</name>
    <name type="common">Darling's disease fungus</name>
    <name type="synonym">Histoplasma capsulatum</name>
    <dbReference type="NCBI Taxonomy" id="544712"/>
    <lineage>
        <taxon>Eukaryota</taxon>
        <taxon>Fungi</taxon>
        <taxon>Dikarya</taxon>
        <taxon>Ascomycota</taxon>
        <taxon>Pezizomycotina</taxon>
        <taxon>Eurotiomycetes</taxon>
        <taxon>Eurotiomycetidae</taxon>
        <taxon>Onygenales</taxon>
        <taxon>Ajellomycetaceae</taxon>
        <taxon>Histoplasma</taxon>
    </lineage>
</organism>